<sequence length="67" mass="8137">MAQQFSSIMHRDHYSAAAYFLHYTTFYFIVHRCVSVNAQRCEQFLQKRNMKDYSSFCIRRQRSFIDG</sequence>
<dbReference type="OrthoDB" id="10437211at2759"/>
<name>A0A0V1BGS7_TRISP</name>
<comment type="caution">
    <text evidence="1">The sequence shown here is derived from an EMBL/GenBank/DDBJ whole genome shotgun (WGS) entry which is preliminary data.</text>
</comment>
<reference evidence="1 2" key="1">
    <citation type="submission" date="2015-01" db="EMBL/GenBank/DDBJ databases">
        <title>Evolution of Trichinella species and genotypes.</title>
        <authorList>
            <person name="Korhonen P.K."/>
            <person name="Edoardo P."/>
            <person name="Giuseppe L.R."/>
            <person name="Gasser R.B."/>
        </authorList>
    </citation>
    <scope>NUCLEOTIDE SEQUENCE [LARGE SCALE GENOMIC DNA]</scope>
    <source>
        <strain evidence="1">ISS3</strain>
    </source>
</reference>
<gene>
    <name evidence="1" type="ORF">T01_6779</name>
</gene>
<evidence type="ECO:0000313" key="1">
    <source>
        <dbReference type="EMBL" id="KRY36142.1"/>
    </source>
</evidence>
<keyword evidence="2" id="KW-1185">Reference proteome</keyword>
<dbReference type="Proteomes" id="UP000054776">
    <property type="component" value="Unassembled WGS sequence"/>
</dbReference>
<protein>
    <submittedName>
        <fullName evidence="1">Uncharacterized protein</fullName>
    </submittedName>
</protein>
<accession>A0A0V1BGS7</accession>
<dbReference type="EMBL" id="JYDH01000046">
    <property type="protein sequence ID" value="KRY36142.1"/>
    <property type="molecule type" value="Genomic_DNA"/>
</dbReference>
<dbReference type="AlphaFoldDB" id="A0A0V1BGS7"/>
<evidence type="ECO:0000313" key="2">
    <source>
        <dbReference type="Proteomes" id="UP000054776"/>
    </source>
</evidence>
<dbReference type="InParanoid" id="A0A0V1BGS7"/>
<proteinExistence type="predicted"/>
<organism evidence="1 2">
    <name type="scientific">Trichinella spiralis</name>
    <name type="common">Trichina worm</name>
    <dbReference type="NCBI Taxonomy" id="6334"/>
    <lineage>
        <taxon>Eukaryota</taxon>
        <taxon>Metazoa</taxon>
        <taxon>Ecdysozoa</taxon>
        <taxon>Nematoda</taxon>
        <taxon>Enoplea</taxon>
        <taxon>Dorylaimia</taxon>
        <taxon>Trichinellida</taxon>
        <taxon>Trichinellidae</taxon>
        <taxon>Trichinella</taxon>
    </lineage>
</organism>